<accession>A0AAD9MQ18</accession>
<comment type="caution">
    <text evidence="2">The sequence shown here is derived from an EMBL/GenBank/DDBJ whole genome shotgun (WGS) entry which is preliminary data.</text>
</comment>
<evidence type="ECO:0000256" key="1">
    <source>
        <dbReference type="SAM" id="MobiDB-lite"/>
    </source>
</evidence>
<evidence type="ECO:0000313" key="2">
    <source>
        <dbReference type="EMBL" id="KAK2139526.1"/>
    </source>
</evidence>
<reference evidence="2" key="1">
    <citation type="journal article" date="2023" name="Mol. Biol. Evol.">
        <title>Third-Generation Sequencing Reveals the Adaptive Role of the Epigenome in Three Deep-Sea Polychaetes.</title>
        <authorList>
            <person name="Perez M."/>
            <person name="Aroh O."/>
            <person name="Sun Y."/>
            <person name="Lan Y."/>
            <person name="Juniper S.K."/>
            <person name="Young C.R."/>
            <person name="Angers B."/>
            <person name="Qian P.Y."/>
        </authorList>
    </citation>
    <scope>NUCLEOTIDE SEQUENCE</scope>
    <source>
        <strain evidence="2">R07B-5</strain>
    </source>
</reference>
<dbReference type="EMBL" id="JAODUO010006347">
    <property type="protein sequence ID" value="KAK2139526.1"/>
    <property type="molecule type" value="Genomic_DNA"/>
</dbReference>
<dbReference type="AlphaFoldDB" id="A0AAD9MQ18"/>
<dbReference type="Proteomes" id="UP001209878">
    <property type="component" value="Unassembled WGS sequence"/>
</dbReference>
<feature type="region of interest" description="Disordered" evidence="1">
    <location>
        <begin position="1"/>
        <end position="27"/>
    </location>
</feature>
<evidence type="ECO:0000313" key="3">
    <source>
        <dbReference type="Proteomes" id="UP001209878"/>
    </source>
</evidence>
<organism evidence="2 3">
    <name type="scientific">Ridgeia piscesae</name>
    <name type="common">Tubeworm</name>
    <dbReference type="NCBI Taxonomy" id="27915"/>
    <lineage>
        <taxon>Eukaryota</taxon>
        <taxon>Metazoa</taxon>
        <taxon>Spiralia</taxon>
        <taxon>Lophotrochozoa</taxon>
        <taxon>Annelida</taxon>
        <taxon>Polychaeta</taxon>
        <taxon>Sedentaria</taxon>
        <taxon>Canalipalpata</taxon>
        <taxon>Sabellida</taxon>
        <taxon>Siboglinidae</taxon>
        <taxon>Ridgeia</taxon>
    </lineage>
</organism>
<gene>
    <name evidence="2" type="ORF">NP493_6205g00000</name>
</gene>
<proteinExistence type="predicted"/>
<name>A0AAD9MQ18_RIDPI</name>
<protein>
    <submittedName>
        <fullName evidence="2">Uncharacterized protein</fullName>
    </submittedName>
</protein>
<keyword evidence="3" id="KW-1185">Reference proteome</keyword>
<sequence>MQTVSTDGRSGTACIARASRHGQPSRRDRQQFAVRTLAWNAFQALRQTPLSAGSCECFLVSRKCWQFQTDSLHGKGPSYLTIAL</sequence>